<accession>A0A6C0D2F1</accession>
<feature type="region of interest" description="Disordered" evidence="1">
    <location>
        <begin position="314"/>
        <end position="350"/>
    </location>
</feature>
<proteinExistence type="predicted"/>
<dbReference type="AlphaFoldDB" id="A0A6C0D2F1"/>
<feature type="region of interest" description="Disordered" evidence="1">
    <location>
        <begin position="1"/>
        <end position="27"/>
    </location>
</feature>
<dbReference type="EMBL" id="MN739518">
    <property type="protein sequence ID" value="QHT09875.1"/>
    <property type="molecule type" value="Genomic_DNA"/>
</dbReference>
<sequence length="945" mass="109968">MRKSTLSKLLRSRSTTTAASPTPTTSTTTPLLVQVKTFLTELYPLLQPSSLSLPQAKERIVVWSSMYQSTHFLRSLEPLEYPKEWKEAIDFLLDEKQMTPEEKEKETVHSLQQRLSIFMLEKKKKSRRHLLDLPSLQDTLQKCMECQTLFSPTFSYREDVWKERLSLLTVQEIGYIYWLKSLVLDPRHPEWSLEEWKERLATPPPPLLGPHTDELSILFNPETSPLPLPASSIITFCIEYNGTPNFISCMYSFLHRHFLDGFYGLAQTDEIQNKFETFTTSFQHISFWETTIKSLVGKTLEKWIQEKTESALLLPDEKQKKPKKPRSDSLMEEEQEEEGEEDQEEESEQYVDALTTSWMEGNKKTIKNFKSYPVRQVSMFPWSKFFALSLDEMKVVLSKLHSSSLFSIESYLQQNHSKRNHMILMEDHRTIEGILPPSKKQSTIIPLHIIQFVLPIRLKRQIMDISLQSRPWIRDYQYTTFKIKNYEELPPPFLESLENYKLSSSPSSTTYLMNPVLLSIMVNVLTASQETSSTYYQRGQVLHLPLESSPHGLQLILYHHLVTGEIRIQEATLFQEELQFLEKTLEKYRTSNLSRDEFITMSQSLLHQPFCTLPSWMTDLLLHHTKKNLIMAFKDTIFYNPDPSSPVDMVPNMVHDMITTWVEQGNPLSHTLQQFIDKVSSLLLLTEHQSIFYGWGSVFRKRMRGLSYRIPHLLDDQVLLSDWIPSLFTSLSSTQREDFLKKWEATKQSKANSLLFSIYNLFFPGIRTKTAGFTHQKFMTILPSPEEVDNLSFQIFVVQDNNDYKLYKIYPTSELTLAASLIDTEDIEDDMVWNIKLMGPSPTQTISPWTASDMKRFLHLYSPDLLCSLDDQNPHVVYQRKTLYQGTPRVLGETTTEELMIDNTIEPSLEGENNGQNNGQEEYSSILLPNFFETILRKIQILNMA</sequence>
<feature type="compositionally biased region" description="Acidic residues" evidence="1">
    <location>
        <begin position="330"/>
        <end position="349"/>
    </location>
</feature>
<feature type="compositionally biased region" description="Basic and acidic residues" evidence="1">
    <location>
        <begin position="314"/>
        <end position="329"/>
    </location>
</feature>
<evidence type="ECO:0000256" key="1">
    <source>
        <dbReference type="SAM" id="MobiDB-lite"/>
    </source>
</evidence>
<evidence type="ECO:0000313" key="2">
    <source>
        <dbReference type="EMBL" id="QHT09875.1"/>
    </source>
</evidence>
<organism evidence="2">
    <name type="scientific">viral metagenome</name>
    <dbReference type="NCBI Taxonomy" id="1070528"/>
    <lineage>
        <taxon>unclassified sequences</taxon>
        <taxon>metagenomes</taxon>
        <taxon>organismal metagenomes</taxon>
    </lineage>
</organism>
<reference evidence="2" key="1">
    <citation type="journal article" date="2020" name="Nature">
        <title>Giant virus diversity and host interactions through global metagenomics.</title>
        <authorList>
            <person name="Schulz F."/>
            <person name="Roux S."/>
            <person name="Paez-Espino D."/>
            <person name="Jungbluth S."/>
            <person name="Walsh D.A."/>
            <person name="Denef V.J."/>
            <person name="McMahon K.D."/>
            <person name="Konstantinidis K.T."/>
            <person name="Eloe-Fadrosh E.A."/>
            <person name="Kyrpides N.C."/>
            <person name="Woyke T."/>
        </authorList>
    </citation>
    <scope>NUCLEOTIDE SEQUENCE</scope>
    <source>
        <strain evidence="2">GVMAG-M-3300023174-104</strain>
    </source>
</reference>
<name>A0A6C0D2F1_9ZZZZ</name>
<protein>
    <submittedName>
        <fullName evidence="2">Uncharacterized protein</fullName>
    </submittedName>
</protein>